<evidence type="ECO:0000259" key="1">
    <source>
        <dbReference type="Pfam" id="PF12961"/>
    </source>
</evidence>
<keyword evidence="3" id="KW-1185">Reference proteome</keyword>
<dbReference type="Pfam" id="PF12961">
    <property type="entry name" value="DUF3850"/>
    <property type="match status" value="1"/>
</dbReference>
<evidence type="ECO:0000313" key="2">
    <source>
        <dbReference type="EMBL" id="OWP63777.1"/>
    </source>
</evidence>
<dbReference type="SUPFAM" id="SSF88697">
    <property type="entry name" value="PUA domain-like"/>
    <property type="match status" value="1"/>
</dbReference>
<proteinExistence type="predicted"/>
<gene>
    <name evidence="2" type="ORF">CDA63_07240</name>
</gene>
<sequence>MTSFYNHPANTASTQPVPTTHELKVWPGCFIAVESGAKPFDVRENDRHFQVGDLLLLREYEPESEQYTGRTLTRWISYRLLGGSFGVAEGWCVLGFQELPPLPDGIHDTKLW</sequence>
<evidence type="ECO:0000313" key="3">
    <source>
        <dbReference type="Proteomes" id="UP000197277"/>
    </source>
</evidence>
<organism evidence="2 3">
    <name type="scientific">Hymenobacter amundsenii</name>
    <dbReference type="NCBI Taxonomy" id="2006685"/>
    <lineage>
        <taxon>Bacteria</taxon>
        <taxon>Pseudomonadati</taxon>
        <taxon>Bacteroidota</taxon>
        <taxon>Cytophagia</taxon>
        <taxon>Cytophagales</taxon>
        <taxon>Hymenobacteraceae</taxon>
        <taxon>Hymenobacter</taxon>
    </lineage>
</organism>
<name>A0A246FM03_9BACT</name>
<dbReference type="InterPro" id="IPR039440">
    <property type="entry name" value="DUF3850"/>
</dbReference>
<dbReference type="AlphaFoldDB" id="A0A246FM03"/>
<comment type="caution">
    <text evidence="2">The sequence shown here is derived from an EMBL/GenBank/DDBJ whole genome shotgun (WGS) entry which is preliminary data.</text>
</comment>
<dbReference type="RefSeq" id="WP_088463783.1">
    <property type="nucleotide sequence ID" value="NZ_NIRR01000008.1"/>
</dbReference>
<dbReference type="OrthoDB" id="1700487at2"/>
<dbReference type="InterPro" id="IPR015947">
    <property type="entry name" value="PUA-like_sf"/>
</dbReference>
<dbReference type="Proteomes" id="UP000197277">
    <property type="component" value="Unassembled WGS sequence"/>
</dbReference>
<accession>A0A246FM03</accession>
<dbReference type="Gene3D" id="2.30.130.30">
    <property type="entry name" value="Hypothetical protein"/>
    <property type="match status" value="1"/>
</dbReference>
<protein>
    <recommendedName>
        <fullName evidence="1">DUF3850 domain-containing protein</fullName>
    </recommendedName>
</protein>
<dbReference type="EMBL" id="NIRR01000008">
    <property type="protein sequence ID" value="OWP63777.1"/>
    <property type="molecule type" value="Genomic_DNA"/>
</dbReference>
<reference evidence="2 3" key="1">
    <citation type="submission" date="2017-06" db="EMBL/GenBank/DDBJ databases">
        <title>Hymenobacter amundsenii sp. nov. isolated from regoliths in Antarctica.</title>
        <authorList>
            <person name="Sedlacek I."/>
            <person name="Kralova S."/>
            <person name="Pantucek R."/>
            <person name="Svec P."/>
            <person name="Holochova P."/>
            <person name="Stankova E."/>
            <person name="Vrbovska V."/>
            <person name="Busse H.-J."/>
        </authorList>
    </citation>
    <scope>NUCLEOTIDE SEQUENCE [LARGE SCALE GENOMIC DNA]</scope>
    <source>
        <strain evidence="2 3">CCM 8682</strain>
    </source>
</reference>
<feature type="domain" description="DUF3850" evidence="1">
    <location>
        <begin position="20"/>
        <end position="96"/>
    </location>
</feature>